<reference evidence="1" key="2">
    <citation type="submission" date="2019-06" db="EMBL/GenBank/DDBJ databases">
        <title>Genome sequence of the freshwater cyanosiphophage Mic1 reveals an ancestor of mitochondrial DNA polymerase gamma.</title>
        <authorList>
            <person name="Yang F."/>
            <person name="Jin H."/>
            <person name="Wang X.Q."/>
            <person name="Zhang J."/>
            <person name="Jiang Y.L."/>
            <person name="Cui N."/>
            <person name="Chen Y.X."/>
            <person name="Li W.F."/>
            <person name="Zhou C.Z."/>
        </authorList>
    </citation>
    <scope>NUCLEOTIDE SEQUENCE</scope>
    <source>
        <strain evidence="1">Mic1</strain>
    </source>
</reference>
<keyword evidence="2" id="KW-0002">3D-structure</keyword>
<accession>A0A4Y5TPY8</accession>
<dbReference type="PDB" id="6J3Q">
    <property type="method" value="EM"/>
    <property type="resolution" value="3.53 A"/>
    <property type="chains" value="0/1/2/3/4/5/6/7/8/9/b/c/d=1-99"/>
</dbReference>
<organism evidence="1">
    <name type="scientific">Microcystis phage Mic1</name>
    <dbReference type="NCBI Taxonomy" id="2587456"/>
    <lineage>
        <taxon>Viruses</taxon>
        <taxon>Duplodnaviria</taxon>
        <taxon>Heunggongvirae</taxon>
        <taxon>Uroviricota</taxon>
        <taxon>Caudoviricetes</taxon>
    </lineage>
</organism>
<accession>A0ACD6BAA8</accession>
<reference evidence="2" key="1">
    <citation type="journal article" date="2019" name="Structure">
        <title>Capsid Structure of a Freshwater Cyanophage Siphoviridae Mic1.</title>
        <authorList>
            <person name="Jin H."/>
            <person name="Jiang Y.L."/>
            <person name="Yang F."/>
            <person name="Zhang J.T."/>
            <person name="Li W.F."/>
            <person name="Zhou K."/>
            <person name="Ju J."/>
            <person name="Chen Y."/>
            <person name="Zhou C.Z."/>
        </authorList>
    </citation>
    <scope>STRUCTURE BY ELECTRON MICROSCOPY (3.53 ANGSTROMS) OF 1-99</scope>
</reference>
<evidence type="ECO:0007829" key="2">
    <source>
        <dbReference type="PDB" id="6J3Q"/>
    </source>
</evidence>
<name>A0ACD6BAA8_9CAUD</name>
<gene>
    <name evidence="1" type="ORF">Mic1_47</name>
</gene>
<proteinExistence type="evidence at protein level"/>
<protein>
    <submittedName>
        <fullName evidence="1">Cement</fullName>
    </submittedName>
</protein>
<sequence length="99" mass="10196">MPLVYTPAVRGGANPASGSYLLDPQYVNSGVDILQATYGYNINGTANADQLLQRDAILAILEYALKDTAFVNAIQAVAAGSGVTTPASFVSACVTKLTA</sequence>
<dbReference type="EMBL" id="MN013189">
    <property type="protein sequence ID" value="QDB71416.1"/>
    <property type="molecule type" value="Genomic_DNA"/>
</dbReference>
<evidence type="ECO:0000313" key="1">
    <source>
        <dbReference type="EMBL" id="QDB71416.1"/>
    </source>
</evidence>